<dbReference type="Proteomes" id="UP001151760">
    <property type="component" value="Unassembled WGS sequence"/>
</dbReference>
<proteinExistence type="predicted"/>
<reference evidence="1" key="2">
    <citation type="submission" date="2022-01" db="EMBL/GenBank/DDBJ databases">
        <authorList>
            <person name="Yamashiro T."/>
            <person name="Shiraishi A."/>
            <person name="Satake H."/>
            <person name="Nakayama K."/>
        </authorList>
    </citation>
    <scope>NUCLEOTIDE SEQUENCE</scope>
</reference>
<sequence length="384" mass="43498">MAPISILKDFMDHELAGLADCPGMRFSIPQIKCYETAFDKPSLDHYLAGLADCSRMRFYIPQIKALDTFNTAVVSPIYYAMLLQMMLSFDPKDRPSSEEVGLTLKFSPSPLLSLADPYFKGLAKLEREPSCQSISKFEFEFEKRMVTKENIQELIFWEILEYDPQLLKDYMARNENTSFQLPMQFAYFEDNGGKGGPAVPPERKHASLSRYIKILTNGGTVGGLSIATWLTEFMFLTYALELGLLDGLEVRVESRDIVKIENNLAVRPYDAKPVKIGTLKFQQTMLEMLPLRTADATYSKIKGMLSTLGDPFTRIISPKEYQSLRIGSDGNVQGAAAKKRSRRRLTETWEYHMKSEEDPTLVDLEEVVELTGPADSRTVWLSAL</sequence>
<gene>
    <name evidence="1" type="ORF">Tco_1082623</name>
</gene>
<evidence type="ECO:0000313" key="2">
    <source>
        <dbReference type="Proteomes" id="UP001151760"/>
    </source>
</evidence>
<accession>A0ABQ5I167</accession>
<keyword evidence="2" id="KW-1185">Reference proteome</keyword>
<name>A0ABQ5I167_9ASTR</name>
<dbReference type="Gene3D" id="1.10.510.10">
    <property type="entry name" value="Transferase(Phosphotransferase) domain 1"/>
    <property type="match status" value="1"/>
</dbReference>
<evidence type="ECO:0000313" key="1">
    <source>
        <dbReference type="EMBL" id="GJT93778.1"/>
    </source>
</evidence>
<dbReference type="EMBL" id="BQNB010020235">
    <property type="protein sequence ID" value="GJT93778.1"/>
    <property type="molecule type" value="Genomic_DNA"/>
</dbReference>
<dbReference type="Gene3D" id="3.30.750.44">
    <property type="match status" value="1"/>
</dbReference>
<reference evidence="1" key="1">
    <citation type="journal article" date="2022" name="Int. J. Mol. Sci.">
        <title>Draft Genome of Tanacetum Coccineum: Genomic Comparison of Closely Related Tanacetum-Family Plants.</title>
        <authorList>
            <person name="Yamashiro T."/>
            <person name="Shiraishi A."/>
            <person name="Nakayama K."/>
            <person name="Satake H."/>
        </authorList>
    </citation>
    <scope>NUCLEOTIDE SEQUENCE</scope>
</reference>
<dbReference type="PANTHER" id="PTHR32060">
    <property type="entry name" value="TAIL-SPECIFIC PROTEASE"/>
    <property type="match status" value="1"/>
</dbReference>
<organism evidence="1 2">
    <name type="scientific">Tanacetum coccineum</name>
    <dbReference type="NCBI Taxonomy" id="301880"/>
    <lineage>
        <taxon>Eukaryota</taxon>
        <taxon>Viridiplantae</taxon>
        <taxon>Streptophyta</taxon>
        <taxon>Embryophyta</taxon>
        <taxon>Tracheophyta</taxon>
        <taxon>Spermatophyta</taxon>
        <taxon>Magnoliopsida</taxon>
        <taxon>eudicotyledons</taxon>
        <taxon>Gunneridae</taxon>
        <taxon>Pentapetalae</taxon>
        <taxon>asterids</taxon>
        <taxon>campanulids</taxon>
        <taxon>Asterales</taxon>
        <taxon>Asteraceae</taxon>
        <taxon>Asteroideae</taxon>
        <taxon>Anthemideae</taxon>
        <taxon>Anthemidinae</taxon>
        <taxon>Tanacetum</taxon>
    </lineage>
</organism>
<comment type="caution">
    <text evidence="1">The sequence shown here is derived from an EMBL/GenBank/DDBJ whole genome shotgun (WGS) entry which is preliminary data.</text>
</comment>
<dbReference type="PANTHER" id="PTHR32060:SF22">
    <property type="entry name" value="CARBOXYL-TERMINAL-PROCESSING PEPTIDASE 3, CHLOROPLASTIC"/>
    <property type="match status" value="1"/>
</dbReference>
<dbReference type="Gene3D" id="3.30.200.20">
    <property type="entry name" value="Phosphorylase Kinase, domain 1"/>
    <property type="match status" value="1"/>
</dbReference>
<protein>
    <submittedName>
        <fullName evidence="1">Uncharacterized protein</fullName>
    </submittedName>
</protein>